<gene>
    <name evidence="1" type="ORF">EOF35_24000</name>
</gene>
<organism evidence="1">
    <name type="scientific">Salmonella enterica</name>
    <name type="common">Salmonella choleraesuis</name>
    <dbReference type="NCBI Taxonomy" id="28901"/>
    <lineage>
        <taxon>Bacteria</taxon>
        <taxon>Pseudomonadati</taxon>
        <taxon>Pseudomonadota</taxon>
        <taxon>Gammaproteobacteria</taxon>
        <taxon>Enterobacterales</taxon>
        <taxon>Enterobacteriaceae</taxon>
        <taxon>Salmonella</taxon>
    </lineage>
</organism>
<dbReference type="AlphaFoldDB" id="A0A5T8HUJ1"/>
<proteinExistence type="predicted"/>
<protein>
    <submittedName>
        <fullName evidence="1">Uncharacterized protein</fullName>
    </submittedName>
</protein>
<comment type="caution">
    <text evidence="1">The sequence shown here is derived from an EMBL/GenBank/DDBJ whole genome shotgun (WGS) entry which is preliminary data.</text>
</comment>
<evidence type="ECO:0000313" key="1">
    <source>
        <dbReference type="EMBL" id="EAM5645005.1"/>
    </source>
</evidence>
<dbReference type="EMBL" id="AACVIE010000026">
    <property type="protein sequence ID" value="EAM5645005.1"/>
    <property type="molecule type" value="Genomic_DNA"/>
</dbReference>
<reference evidence="1" key="1">
    <citation type="submission" date="2019-01" db="EMBL/GenBank/DDBJ databases">
        <authorList>
            <consortium name="PulseNet: The National Subtyping Network for Foodborne Disease Surveillance"/>
            <person name="Tarr C.L."/>
            <person name="Trees E."/>
            <person name="Katz L.S."/>
            <person name="Carleton-Romer H.A."/>
            <person name="Stroika S."/>
            <person name="Kucerova Z."/>
            <person name="Roache K.F."/>
            <person name="Sabol A.L."/>
            <person name="Besser J."/>
            <person name="Gerner-Smidt P."/>
        </authorList>
    </citation>
    <scope>NUCLEOTIDE SEQUENCE</scope>
    <source>
        <strain evidence="1">PNUSAS064512</strain>
    </source>
</reference>
<name>A0A5T8HUJ1_SALER</name>
<accession>A0A5T8HUJ1</accession>
<sequence length="66" mass="7329">MSGVTFTCPDCGHPLTSHNNPVIKGIHDFEGTICTRCGRIINKNDIAEQARDYAEKLVRSMFGKPH</sequence>